<proteinExistence type="predicted"/>
<reference evidence="2" key="1">
    <citation type="submission" date="2023-03" db="EMBL/GenBank/DDBJ databases">
        <authorList>
            <person name="Steffen K."/>
            <person name="Cardenas P."/>
        </authorList>
    </citation>
    <scope>NUCLEOTIDE SEQUENCE</scope>
</reference>
<dbReference type="EMBL" id="CASHTH010000256">
    <property type="protein sequence ID" value="CAI7995763.1"/>
    <property type="molecule type" value="Genomic_DNA"/>
</dbReference>
<keyword evidence="3" id="KW-1185">Reference proteome</keyword>
<sequence>MPVSYLSDATLPYKTGNDPTTESAREVNKVATGGECSIKYRGKCSTKYRGGSALQSTSL</sequence>
<accession>A0AA35QXA0</accession>
<dbReference type="AlphaFoldDB" id="A0AA35QXA0"/>
<protein>
    <submittedName>
        <fullName evidence="2">Uncharacterized protein</fullName>
    </submittedName>
</protein>
<comment type="caution">
    <text evidence="2">The sequence shown here is derived from an EMBL/GenBank/DDBJ whole genome shotgun (WGS) entry which is preliminary data.</text>
</comment>
<evidence type="ECO:0000256" key="1">
    <source>
        <dbReference type="SAM" id="MobiDB-lite"/>
    </source>
</evidence>
<evidence type="ECO:0000313" key="3">
    <source>
        <dbReference type="Proteomes" id="UP001174909"/>
    </source>
</evidence>
<evidence type="ECO:0000313" key="2">
    <source>
        <dbReference type="EMBL" id="CAI7995763.1"/>
    </source>
</evidence>
<organism evidence="2 3">
    <name type="scientific">Geodia barretti</name>
    <name type="common">Barrett's horny sponge</name>
    <dbReference type="NCBI Taxonomy" id="519541"/>
    <lineage>
        <taxon>Eukaryota</taxon>
        <taxon>Metazoa</taxon>
        <taxon>Porifera</taxon>
        <taxon>Demospongiae</taxon>
        <taxon>Heteroscleromorpha</taxon>
        <taxon>Tetractinellida</taxon>
        <taxon>Astrophorina</taxon>
        <taxon>Geodiidae</taxon>
        <taxon>Geodia</taxon>
    </lineage>
</organism>
<name>A0AA35QXA0_GEOBA</name>
<feature type="region of interest" description="Disordered" evidence="1">
    <location>
        <begin position="1"/>
        <end position="26"/>
    </location>
</feature>
<dbReference type="Proteomes" id="UP001174909">
    <property type="component" value="Unassembled WGS sequence"/>
</dbReference>
<gene>
    <name evidence="2" type="ORF">GBAR_LOCUS1748</name>
</gene>